<protein>
    <recommendedName>
        <fullName evidence="2">Pherophorin domain-containing protein</fullName>
    </recommendedName>
</protein>
<evidence type="ECO:0000313" key="3">
    <source>
        <dbReference type="EMBL" id="KAG2499820.1"/>
    </source>
</evidence>
<dbReference type="Proteomes" id="UP000612055">
    <property type="component" value="Unassembled WGS sequence"/>
</dbReference>
<keyword evidence="4" id="KW-1185">Reference proteome</keyword>
<reference evidence="3" key="1">
    <citation type="journal article" date="2020" name="bioRxiv">
        <title>Comparative genomics of Chlamydomonas.</title>
        <authorList>
            <person name="Craig R.J."/>
            <person name="Hasan A.R."/>
            <person name="Ness R.W."/>
            <person name="Keightley P.D."/>
        </authorList>
    </citation>
    <scope>NUCLEOTIDE SEQUENCE</scope>
    <source>
        <strain evidence="3">CCAP 11/70</strain>
    </source>
</reference>
<evidence type="ECO:0000313" key="4">
    <source>
        <dbReference type="Proteomes" id="UP000612055"/>
    </source>
</evidence>
<feature type="chain" id="PRO_5032669528" description="Pherophorin domain-containing protein" evidence="1">
    <location>
        <begin position="31"/>
        <end position="359"/>
    </location>
</feature>
<sequence length="359" mass="38651">MMMRTSRALLASAALALLAAAVLCASPASAAQETDFFGLRGSRHLLQAKKRGPSSTSSSTSKLLFPPLCNCERTARKSPFRLALDDTTSGTEPGLRRYCFRVDDIGTCDPTSKCCDGKQGVQKVEFDVVGGCKDSMRKVTVDGKQVPYEYNTNLNVLRVTGLGRTAEGADGTQICLFLSASAPCSRLNQLCTAGSGLCKYAIFNKDNDCCPCQRNAAGSRLFTTASKNVTTVNGLTRICFNVGLKDVCSQPKSKCCQFELYKMEFEVDGTCQDALAYTELNGVRKPPFFQTSPFPAIKVTNIDKALSAVEDTEVCLYLRPQCNSLKKLCAFHDGTCTVGLFNKPGTGPLNCCPLSSVSL</sequence>
<organism evidence="3 4">
    <name type="scientific">Edaphochlamys debaryana</name>
    <dbReference type="NCBI Taxonomy" id="47281"/>
    <lineage>
        <taxon>Eukaryota</taxon>
        <taxon>Viridiplantae</taxon>
        <taxon>Chlorophyta</taxon>
        <taxon>core chlorophytes</taxon>
        <taxon>Chlorophyceae</taxon>
        <taxon>CS clade</taxon>
        <taxon>Chlamydomonadales</taxon>
        <taxon>Chlamydomonadales incertae sedis</taxon>
        <taxon>Edaphochlamys</taxon>
    </lineage>
</organism>
<evidence type="ECO:0000256" key="1">
    <source>
        <dbReference type="SAM" id="SignalP"/>
    </source>
</evidence>
<keyword evidence="1" id="KW-0732">Signal</keyword>
<feature type="signal peptide" evidence="1">
    <location>
        <begin position="1"/>
        <end position="30"/>
    </location>
</feature>
<feature type="domain" description="Pherophorin" evidence="2">
    <location>
        <begin position="66"/>
        <end position="211"/>
    </location>
</feature>
<dbReference type="Pfam" id="PF12499">
    <property type="entry name" value="DUF3707"/>
    <property type="match status" value="2"/>
</dbReference>
<dbReference type="AlphaFoldDB" id="A0A835YJP4"/>
<proteinExistence type="predicted"/>
<dbReference type="EMBL" id="JAEHOE010000005">
    <property type="protein sequence ID" value="KAG2499820.1"/>
    <property type="molecule type" value="Genomic_DNA"/>
</dbReference>
<dbReference type="OrthoDB" id="526423at2759"/>
<accession>A0A835YJP4</accession>
<name>A0A835YJP4_9CHLO</name>
<dbReference type="InterPro" id="IPR024616">
    <property type="entry name" value="Pherophorin"/>
</dbReference>
<gene>
    <name evidence="3" type="ORF">HYH03_002112</name>
</gene>
<comment type="caution">
    <text evidence="3">The sequence shown here is derived from an EMBL/GenBank/DDBJ whole genome shotgun (WGS) entry which is preliminary data.</text>
</comment>
<feature type="domain" description="Pherophorin" evidence="2">
    <location>
        <begin position="212"/>
        <end position="353"/>
    </location>
</feature>
<evidence type="ECO:0000259" key="2">
    <source>
        <dbReference type="Pfam" id="PF12499"/>
    </source>
</evidence>